<dbReference type="Gene3D" id="1.20.58.60">
    <property type="match status" value="1"/>
</dbReference>
<feature type="non-terminal residue" evidence="2">
    <location>
        <position position="1"/>
    </location>
</feature>
<organism evidence="2 3">
    <name type="scientific">Galbula dea</name>
    <dbReference type="NCBI Taxonomy" id="1109041"/>
    <lineage>
        <taxon>Eukaryota</taxon>
        <taxon>Metazoa</taxon>
        <taxon>Chordata</taxon>
        <taxon>Craniata</taxon>
        <taxon>Vertebrata</taxon>
        <taxon>Euteleostomi</taxon>
        <taxon>Archelosauria</taxon>
        <taxon>Archosauria</taxon>
        <taxon>Dinosauria</taxon>
        <taxon>Saurischia</taxon>
        <taxon>Theropoda</taxon>
        <taxon>Coelurosauria</taxon>
        <taxon>Aves</taxon>
        <taxon>Neognathae</taxon>
        <taxon>Neoaves</taxon>
        <taxon>Telluraves</taxon>
        <taxon>Coraciimorphae</taxon>
        <taxon>Piciformes</taxon>
        <taxon>Galbulidae</taxon>
        <taxon>Galbula</taxon>
    </lineage>
</organism>
<reference evidence="2 3" key="1">
    <citation type="submission" date="2019-09" db="EMBL/GenBank/DDBJ databases">
        <title>Bird 10,000 Genomes (B10K) Project - Family phase.</title>
        <authorList>
            <person name="Zhang G."/>
        </authorList>
    </citation>
    <scope>NUCLEOTIDE SEQUENCE [LARGE SCALE GENOMIC DNA]</scope>
    <source>
        <strain evidence="2">B10K-DU-001-62</strain>
        <tissue evidence="2">Muscle</tissue>
    </source>
</reference>
<keyword evidence="3" id="KW-1185">Reference proteome</keyword>
<feature type="compositionally biased region" description="Basic and acidic residues" evidence="1">
    <location>
        <begin position="279"/>
        <end position="288"/>
    </location>
</feature>
<dbReference type="SUPFAM" id="SSF46966">
    <property type="entry name" value="Spectrin repeat"/>
    <property type="match status" value="1"/>
</dbReference>
<comment type="caution">
    <text evidence="2">The sequence shown here is derived from an EMBL/GenBank/DDBJ whole genome shotgun (WGS) entry which is preliminary data.</text>
</comment>
<feature type="region of interest" description="Disordered" evidence="1">
    <location>
        <begin position="250"/>
        <end position="292"/>
    </location>
</feature>
<dbReference type="Proteomes" id="UP000566440">
    <property type="component" value="Unassembled WGS sequence"/>
</dbReference>
<evidence type="ECO:0000313" key="2">
    <source>
        <dbReference type="EMBL" id="NXI44065.1"/>
    </source>
</evidence>
<evidence type="ECO:0000256" key="1">
    <source>
        <dbReference type="SAM" id="MobiDB-lite"/>
    </source>
</evidence>
<accession>A0A7K9T6A4</accession>
<dbReference type="AlphaFoldDB" id="A0A7K9T6A4"/>
<feature type="non-terminal residue" evidence="2">
    <location>
        <position position="483"/>
    </location>
</feature>
<dbReference type="EMBL" id="VWZX01007700">
    <property type="protein sequence ID" value="NXI44065.1"/>
    <property type="molecule type" value="Genomic_DNA"/>
</dbReference>
<proteinExistence type="predicted"/>
<gene>
    <name evidence="2" type="primary">Cep68</name>
    <name evidence="2" type="ORF">GALDEA_R11662</name>
</gene>
<evidence type="ECO:0000313" key="3">
    <source>
        <dbReference type="Proteomes" id="UP000566440"/>
    </source>
</evidence>
<protein>
    <submittedName>
        <fullName evidence="2">CEP68 protein</fullName>
    </submittedName>
</protein>
<dbReference type="OrthoDB" id="9448174at2759"/>
<sequence>PLLGDHMAREHIQEMSPYQADYWACAIPESFPPSPDRRSPHWNPNKEYEDLLDYAYPLKPRYKGGKMPEPFFHDSGIGLDSFSVSPEGTLRSTSICGRSGQAWGGRENGYQRFVASAERFSTPRKRGCSGAGSCCEPLAIAKELSFTKSDSFPPPPPRGLAQDVRMESAALGSSGLSAARGRSWCARGSPFPNSRGQGKGPKRFLPTTRVLPLRMEWEGDEEFLSLPPRLLELEGLAQFLSSLSLTVRTPGHDHGNLPGGSEGRQPLSSSTLASFGEAGGREKRKNTEDSAGLWHPCSSQKPIWENTESCGQIHRDPVLGPHLPAGPRDRWDGTYLSEPGLKGHLRKSQQSESLAQCIQMFCCQLEELIAWLYKVVAITDSWVPASRGTEGTRASLHRCWEFRRDVAGHRGLTESVLERGAALLDCMAASSPALKDTLALIAKQSEELETRAEHLCESVLAAVGKEGLEDKEVQQAPSPRVSW</sequence>
<name>A0A7K9T6A4_9PICI</name>